<evidence type="ECO:0000256" key="4">
    <source>
        <dbReference type="ARBA" id="ARBA00022989"/>
    </source>
</evidence>
<evidence type="ECO:0000256" key="6">
    <source>
        <dbReference type="SAM" id="Phobius"/>
    </source>
</evidence>
<organism evidence="7 8">
    <name type="scientific">Paenibacillus arenosi</name>
    <dbReference type="NCBI Taxonomy" id="2774142"/>
    <lineage>
        <taxon>Bacteria</taxon>
        <taxon>Bacillati</taxon>
        <taxon>Bacillota</taxon>
        <taxon>Bacilli</taxon>
        <taxon>Bacillales</taxon>
        <taxon>Paenibacillaceae</taxon>
        <taxon>Paenibacillus</taxon>
    </lineage>
</organism>
<reference evidence="7 8" key="1">
    <citation type="submission" date="2020-09" db="EMBL/GenBank/DDBJ databases">
        <title>Paenibacillus sp. CAU 1523 isolated from sand of Haeundae Beach.</title>
        <authorList>
            <person name="Kim W."/>
        </authorList>
    </citation>
    <scope>NUCLEOTIDE SEQUENCE [LARGE SCALE GENOMIC DNA]</scope>
    <source>
        <strain evidence="7 8">CAU 1523</strain>
    </source>
</reference>
<feature type="transmembrane region" description="Helical" evidence="6">
    <location>
        <begin position="245"/>
        <end position="263"/>
    </location>
</feature>
<keyword evidence="2" id="KW-1003">Cell membrane</keyword>
<dbReference type="EMBL" id="JACYTN010000014">
    <property type="protein sequence ID" value="MBD8499776.1"/>
    <property type="molecule type" value="Genomic_DNA"/>
</dbReference>
<feature type="transmembrane region" description="Helical" evidence="6">
    <location>
        <begin position="363"/>
        <end position="382"/>
    </location>
</feature>
<protein>
    <submittedName>
        <fullName evidence="7">MFS transporter</fullName>
    </submittedName>
</protein>
<dbReference type="InterPro" id="IPR011701">
    <property type="entry name" value="MFS"/>
</dbReference>
<feature type="transmembrane region" description="Helical" evidence="6">
    <location>
        <begin position="295"/>
        <end position="315"/>
    </location>
</feature>
<feature type="transmembrane region" description="Helical" evidence="6">
    <location>
        <begin position="149"/>
        <end position="169"/>
    </location>
</feature>
<dbReference type="Proteomes" id="UP000634529">
    <property type="component" value="Unassembled WGS sequence"/>
</dbReference>
<feature type="transmembrane region" description="Helical" evidence="6">
    <location>
        <begin position="84"/>
        <end position="112"/>
    </location>
</feature>
<feature type="transmembrane region" description="Helical" evidence="6">
    <location>
        <begin position="25"/>
        <end position="43"/>
    </location>
</feature>
<keyword evidence="8" id="KW-1185">Reference proteome</keyword>
<name>A0ABR9B3K8_9BACL</name>
<dbReference type="CDD" id="cd06173">
    <property type="entry name" value="MFS_MefA_like"/>
    <property type="match status" value="1"/>
</dbReference>
<dbReference type="Pfam" id="PF07690">
    <property type="entry name" value="MFS_1"/>
    <property type="match status" value="1"/>
</dbReference>
<feature type="transmembrane region" description="Helical" evidence="6">
    <location>
        <begin position="270"/>
        <end position="289"/>
    </location>
</feature>
<keyword evidence="3 6" id="KW-0812">Transmembrane</keyword>
<evidence type="ECO:0000256" key="5">
    <source>
        <dbReference type="ARBA" id="ARBA00023136"/>
    </source>
</evidence>
<dbReference type="SUPFAM" id="SSF103473">
    <property type="entry name" value="MFS general substrate transporter"/>
    <property type="match status" value="1"/>
</dbReference>
<sequence length="399" mass="43538">MSILGNRLRELVIPLLVLEMTNSPLAAGLVALSQQFGTILFSIPVGTWIEDKNKVIVGTITRSLISICIFILAYFIFIDKFDSLFIPLILFFLGILGLISNTACNVLIPIIAGRKNLIQAHSSLEGADAIATLIGPLLGGWLLAKTSPLTAMIICGIFALLSTIFMYVVKYNREHEVIPTAKRLDEHQQSSFFTQASQGFVYLYSIPAQIVSTITLCVLSFSTVFIVLTLLIHANTTLHLGADRIGILLSCAGIGNIIGVLLFKWIRNPNWLPFLCTLLFASGAGVLLIMSTDVFWIACLGVLLFDGALSMAFVVQSSVHQAITPDEVMSRVKSSTYVIGGICAMLATFLSGVISQYTSSTVALAFGAFVLVLPALYVLTYMKYSDHMENLHPIYIKER</sequence>
<gene>
    <name evidence="7" type="ORF">IFO66_15900</name>
</gene>
<keyword evidence="4 6" id="KW-1133">Transmembrane helix</keyword>
<evidence type="ECO:0000313" key="8">
    <source>
        <dbReference type="Proteomes" id="UP000634529"/>
    </source>
</evidence>
<keyword evidence="5 6" id="KW-0472">Membrane</keyword>
<comment type="caution">
    <text evidence="7">The sequence shown here is derived from an EMBL/GenBank/DDBJ whole genome shotgun (WGS) entry which is preliminary data.</text>
</comment>
<dbReference type="Gene3D" id="1.20.1250.20">
    <property type="entry name" value="MFS general substrate transporter like domains"/>
    <property type="match status" value="1"/>
</dbReference>
<feature type="transmembrane region" description="Helical" evidence="6">
    <location>
        <begin position="210"/>
        <end position="233"/>
    </location>
</feature>
<evidence type="ECO:0000256" key="2">
    <source>
        <dbReference type="ARBA" id="ARBA00022475"/>
    </source>
</evidence>
<evidence type="ECO:0000256" key="3">
    <source>
        <dbReference type="ARBA" id="ARBA00022692"/>
    </source>
</evidence>
<dbReference type="InterPro" id="IPR036259">
    <property type="entry name" value="MFS_trans_sf"/>
</dbReference>
<accession>A0ABR9B3K8</accession>
<feature type="transmembrane region" description="Helical" evidence="6">
    <location>
        <begin position="55"/>
        <end position="78"/>
    </location>
</feature>
<evidence type="ECO:0000313" key="7">
    <source>
        <dbReference type="EMBL" id="MBD8499776.1"/>
    </source>
</evidence>
<dbReference type="PANTHER" id="PTHR23513:SF6">
    <property type="entry name" value="MAJOR FACILITATOR SUPERFAMILY ASSOCIATED DOMAIN-CONTAINING PROTEIN"/>
    <property type="match status" value="1"/>
</dbReference>
<dbReference type="PANTHER" id="PTHR23513">
    <property type="entry name" value="INTEGRAL MEMBRANE EFFLUX PROTEIN-RELATED"/>
    <property type="match status" value="1"/>
</dbReference>
<feature type="transmembrane region" description="Helical" evidence="6">
    <location>
        <begin position="336"/>
        <end position="357"/>
    </location>
</feature>
<comment type="subcellular location">
    <subcellularLocation>
        <location evidence="1">Cell membrane</location>
        <topology evidence="1">Multi-pass membrane protein</topology>
    </subcellularLocation>
</comment>
<proteinExistence type="predicted"/>
<evidence type="ECO:0000256" key="1">
    <source>
        <dbReference type="ARBA" id="ARBA00004651"/>
    </source>
</evidence>
<feature type="transmembrane region" description="Helical" evidence="6">
    <location>
        <begin position="124"/>
        <end position="143"/>
    </location>
</feature>